<reference evidence="2" key="1">
    <citation type="submission" date="2023-04" db="EMBL/GenBank/DDBJ databases">
        <title>Phytophthora fragariaefolia NBRC 109709.</title>
        <authorList>
            <person name="Ichikawa N."/>
            <person name="Sato H."/>
            <person name="Tonouchi N."/>
        </authorList>
    </citation>
    <scope>NUCLEOTIDE SEQUENCE</scope>
    <source>
        <strain evidence="2">NBRC 109709</strain>
    </source>
</reference>
<accession>A0A9W6Y2U7</accession>
<dbReference type="Proteomes" id="UP001165121">
    <property type="component" value="Unassembled WGS sequence"/>
</dbReference>
<dbReference type="OrthoDB" id="123361at2759"/>
<keyword evidence="3" id="KW-1185">Reference proteome</keyword>
<sequence>MVFTSSDDENTRGHAVNERSNTESRSSTKTRRSVDSASTTRIPQPIFAFEMSPKVSSIDRDELAEWLKLGKEYDETMTEQCKDGKEDFGTVMKRVKNSFFEYLLETLCEVSWGVSVDEVTDDFLLEHIHAITDSYQNRVVQTHLSTSASGGIIEHRALSRERNLNRKQKPWEQPHPFQKNKRQITGQQQKADKFQKRGKVVQPAAESSGDKKDQPGQKGAPMTGCFHCGGAHYLSGCPTATKEDR</sequence>
<gene>
    <name evidence="2" type="ORF">Pfra01_002049900</name>
</gene>
<evidence type="ECO:0000313" key="2">
    <source>
        <dbReference type="EMBL" id="GMF51009.1"/>
    </source>
</evidence>
<feature type="compositionally biased region" description="Basic and acidic residues" evidence="1">
    <location>
        <begin position="9"/>
        <end position="22"/>
    </location>
</feature>
<feature type="region of interest" description="Disordered" evidence="1">
    <location>
        <begin position="165"/>
        <end position="225"/>
    </location>
</feature>
<protein>
    <submittedName>
        <fullName evidence="2">Unnamed protein product</fullName>
    </submittedName>
</protein>
<evidence type="ECO:0000256" key="1">
    <source>
        <dbReference type="SAM" id="MobiDB-lite"/>
    </source>
</evidence>
<dbReference type="EMBL" id="BSXT01002802">
    <property type="protein sequence ID" value="GMF51009.1"/>
    <property type="molecule type" value="Genomic_DNA"/>
</dbReference>
<evidence type="ECO:0000313" key="3">
    <source>
        <dbReference type="Proteomes" id="UP001165121"/>
    </source>
</evidence>
<name>A0A9W6Y2U7_9STRA</name>
<dbReference type="AlphaFoldDB" id="A0A9W6Y2U7"/>
<feature type="region of interest" description="Disordered" evidence="1">
    <location>
        <begin position="1"/>
        <end position="39"/>
    </location>
</feature>
<organism evidence="2 3">
    <name type="scientific">Phytophthora fragariaefolia</name>
    <dbReference type="NCBI Taxonomy" id="1490495"/>
    <lineage>
        <taxon>Eukaryota</taxon>
        <taxon>Sar</taxon>
        <taxon>Stramenopiles</taxon>
        <taxon>Oomycota</taxon>
        <taxon>Peronosporomycetes</taxon>
        <taxon>Peronosporales</taxon>
        <taxon>Peronosporaceae</taxon>
        <taxon>Phytophthora</taxon>
    </lineage>
</organism>
<proteinExistence type="predicted"/>
<comment type="caution">
    <text evidence="2">The sequence shown here is derived from an EMBL/GenBank/DDBJ whole genome shotgun (WGS) entry which is preliminary data.</text>
</comment>